<feature type="domain" description="PINIT" evidence="11">
    <location>
        <begin position="135"/>
        <end position="303"/>
    </location>
</feature>
<dbReference type="EMBL" id="KN818223">
    <property type="protein sequence ID" value="KIL70889.1"/>
    <property type="molecule type" value="Genomic_DNA"/>
</dbReference>
<feature type="compositionally biased region" description="Basic and acidic residues" evidence="9">
    <location>
        <begin position="570"/>
        <end position="581"/>
    </location>
</feature>
<evidence type="ECO:0000256" key="9">
    <source>
        <dbReference type="SAM" id="MobiDB-lite"/>
    </source>
</evidence>
<reference evidence="12 13" key="1">
    <citation type="submission" date="2014-04" db="EMBL/GenBank/DDBJ databases">
        <title>Evolutionary Origins and Diversification of the Mycorrhizal Mutualists.</title>
        <authorList>
            <consortium name="DOE Joint Genome Institute"/>
            <consortium name="Mycorrhizal Genomics Consortium"/>
            <person name="Kohler A."/>
            <person name="Kuo A."/>
            <person name="Nagy L.G."/>
            <person name="Floudas D."/>
            <person name="Copeland A."/>
            <person name="Barry K.W."/>
            <person name="Cichocki N."/>
            <person name="Veneault-Fourrey C."/>
            <person name="LaButti K."/>
            <person name="Lindquist E.A."/>
            <person name="Lipzen A."/>
            <person name="Lundell T."/>
            <person name="Morin E."/>
            <person name="Murat C."/>
            <person name="Riley R."/>
            <person name="Ohm R."/>
            <person name="Sun H."/>
            <person name="Tunlid A."/>
            <person name="Henrissat B."/>
            <person name="Grigoriev I.V."/>
            <person name="Hibbett D.S."/>
            <person name="Martin F."/>
        </authorList>
    </citation>
    <scope>NUCLEOTIDE SEQUENCE [LARGE SCALE GENOMIC DNA]</scope>
    <source>
        <strain evidence="12 13">Koide BX008</strain>
    </source>
</reference>
<feature type="compositionally biased region" description="Polar residues" evidence="9">
    <location>
        <begin position="504"/>
        <end position="515"/>
    </location>
</feature>
<dbReference type="STRING" id="946122.A0A0C2TUA9"/>
<evidence type="ECO:0000256" key="7">
    <source>
        <dbReference type="ARBA" id="ARBA00022833"/>
    </source>
</evidence>
<dbReference type="PROSITE" id="PS51466">
    <property type="entry name" value="PINIT"/>
    <property type="match status" value="1"/>
</dbReference>
<dbReference type="PROSITE" id="PS51044">
    <property type="entry name" value="ZF_SP_RING"/>
    <property type="match status" value="1"/>
</dbReference>
<dbReference type="HOGENOM" id="CLU_020537_0_0_1"/>
<feature type="compositionally biased region" description="Polar residues" evidence="9">
    <location>
        <begin position="639"/>
        <end position="657"/>
    </location>
</feature>
<comment type="pathway">
    <text evidence="1">Protein modification; protein sumoylation.</text>
</comment>
<evidence type="ECO:0000256" key="1">
    <source>
        <dbReference type="ARBA" id="ARBA00004718"/>
    </source>
</evidence>
<feature type="region of interest" description="Disordered" evidence="9">
    <location>
        <begin position="431"/>
        <end position="657"/>
    </location>
</feature>
<dbReference type="Gene3D" id="2.60.120.780">
    <property type="entry name" value="PINIT domain"/>
    <property type="match status" value="1"/>
</dbReference>
<dbReference type="InParanoid" id="A0A0C2TUA9"/>
<evidence type="ECO:0000313" key="12">
    <source>
        <dbReference type="EMBL" id="KIL70889.1"/>
    </source>
</evidence>
<dbReference type="InterPro" id="IPR004181">
    <property type="entry name" value="Znf_MIZ"/>
</dbReference>
<comment type="similarity">
    <text evidence="2">Belongs to the PIAS family.</text>
</comment>
<feature type="domain" description="SP-RING-type" evidence="10">
    <location>
        <begin position="332"/>
        <end position="417"/>
    </location>
</feature>
<dbReference type="GO" id="GO:0061665">
    <property type="term" value="F:SUMO ligase activity"/>
    <property type="evidence" value="ECO:0007669"/>
    <property type="project" value="TreeGrafter"/>
</dbReference>
<protein>
    <submittedName>
        <fullName evidence="12">Uncharacterized protein</fullName>
    </submittedName>
</protein>
<proteinExistence type="inferred from homology"/>
<dbReference type="InterPro" id="IPR038654">
    <property type="entry name" value="PINIT_sf"/>
</dbReference>
<evidence type="ECO:0000256" key="6">
    <source>
        <dbReference type="ARBA" id="ARBA00022786"/>
    </source>
</evidence>
<dbReference type="Pfam" id="PF02891">
    <property type="entry name" value="zf-MIZ"/>
    <property type="match status" value="1"/>
</dbReference>
<evidence type="ECO:0000256" key="5">
    <source>
        <dbReference type="ARBA" id="ARBA00022771"/>
    </source>
</evidence>
<evidence type="ECO:0000256" key="4">
    <source>
        <dbReference type="ARBA" id="ARBA00022723"/>
    </source>
</evidence>
<evidence type="ECO:0000259" key="10">
    <source>
        <dbReference type="PROSITE" id="PS51044"/>
    </source>
</evidence>
<dbReference type="PANTHER" id="PTHR10782:SF4">
    <property type="entry name" value="TONALLI, ISOFORM E"/>
    <property type="match status" value="1"/>
</dbReference>
<dbReference type="GO" id="GO:0016925">
    <property type="term" value="P:protein sumoylation"/>
    <property type="evidence" value="ECO:0007669"/>
    <property type="project" value="UniProtKB-UniPathway"/>
</dbReference>
<gene>
    <name evidence="12" type="ORF">M378DRAFT_189465</name>
</gene>
<dbReference type="UniPathway" id="UPA00886"/>
<keyword evidence="13" id="KW-1185">Reference proteome</keyword>
<organism evidence="12 13">
    <name type="scientific">Amanita muscaria (strain Koide BX008)</name>
    <dbReference type="NCBI Taxonomy" id="946122"/>
    <lineage>
        <taxon>Eukaryota</taxon>
        <taxon>Fungi</taxon>
        <taxon>Dikarya</taxon>
        <taxon>Basidiomycota</taxon>
        <taxon>Agaricomycotina</taxon>
        <taxon>Agaricomycetes</taxon>
        <taxon>Agaricomycetidae</taxon>
        <taxon>Agaricales</taxon>
        <taxon>Pluteineae</taxon>
        <taxon>Amanitaceae</taxon>
        <taxon>Amanita</taxon>
    </lineage>
</organism>
<dbReference type="OrthoDB" id="28127at2759"/>
<feature type="compositionally biased region" description="Low complexity" evidence="9">
    <location>
        <begin position="478"/>
        <end position="487"/>
    </location>
</feature>
<dbReference type="PANTHER" id="PTHR10782">
    <property type="entry name" value="ZINC FINGER MIZ DOMAIN-CONTAINING PROTEIN"/>
    <property type="match status" value="1"/>
</dbReference>
<evidence type="ECO:0000313" key="13">
    <source>
        <dbReference type="Proteomes" id="UP000054549"/>
    </source>
</evidence>
<keyword evidence="4" id="KW-0479">Metal-binding</keyword>
<keyword evidence="3" id="KW-0808">Transferase</keyword>
<dbReference type="Pfam" id="PF14324">
    <property type="entry name" value="PINIT"/>
    <property type="match status" value="1"/>
</dbReference>
<evidence type="ECO:0000256" key="2">
    <source>
        <dbReference type="ARBA" id="ARBA00005383"/>
    </source>
</evidence>
<name>A0A0C2TUA9_AMAMK</name>
<dbReference type="AlphaFoldDB" id="A0A0C2TUA9"/>
<evidence type="ECO:0000259" key="11">
    <source>
        <dbReference type="PROSITE" id="PS51466"/>
    </source>
</evidence>
<keyword evidence="6" id="KW-0833">Ubl conjugation pathway</keyword>
<sequence>MASGDAWSDFQQTRHSIRLNTVDKLKHIIQGINEECHQQLAKSGRKQDIIQRIEAFLDSLYTIAATDQYAKIKDIVQQVRSKGHYHSKRYANSVLPPPSNIYNSTGKTSTYDNHNPGPSTMYNAYSIPRRPPATTASSSSASYGAKQNILFKDSPFYTIKEVVSRVTECPESTGTSDRRQAGFDFHLSSDQITRLAASGSKTQLRLFCTSSVFYAGNNPYAANNMPCLIEFPPTCEVRINTVQLSASLKGLKKKPGTAPPPDIGKLVKLSSSNRVDMVYLNTQNQQGVPPKKYYLIAMLVEVTNVAELVNDVKTRYRSSEEIIQQTVQAITDDDDIVAGPQKLSLKCPLSFVRIVTPTRSSKCVHAQCFDAMSWFSVMEQTTTWLCPVCEKVLDCKELIVDGYFDAILKKTPSSVDDVIVEPDGEWHTTDNKYASRAWKASHPPTTNRPASPHKRVKMEESYDQLLSKSGSEDEKPTSDNVDVVVLDSDSDEEEDEGHVKRELSPSQSSQMNRSYVSIPRTETELSLSQQSDVIDLTADSDEERPTPTPRTGKRTADEAGLSPSSPTEPIWKKGRYDHDHPVLPPLTHIAGGSTHAASLPPRPPTTLPSPLLSYPVAPFSYPGYQNRPGLSGSVPQLPPLTTSHLPSRPSNSNTRWS</sequence>
<dbReference type="GO" id="GO:0000785">
    <property type="term" value="C:chromatin"/>
    <property type="evidence" value="ECO:0007669"/>
    <property type="project" value="TreeGrafter"/>
</dbReference>
<dbReference type="InterPro" id="IPR013083">
    <property type="entry name" value="Znf_RING/FYVE/PHD"/>
</dbReference>
<dbReference type="Proteomes" id="UP000054549">
    <property type="component" value="Unassembled WGS sequence"/>
</dbReference>
<accession>A0A0C2TUA9</accession>
<evidence type="ECO:0000256" key="8">
    <source>
        <dbReference type="PROSITE-ProRule" id="PRU00452"/>
    </source>
</evidence>
<dbReference type="GO" id="GO:0008270">
    <property type="term" value="F:zinc ion binding"/>
    <property type="evidence" value="ECO:0007669"/>
    <property type="project" value="UniProtKB-KW"/>
</dbReference>
<keyword evidence="7" id="KW-0862">Zinc</keyword>
<dbReference type="Gene3D" id="3.30.40.10">
    <property type="entry name" value="Zinc/RING finger domain, C3HC4 (zinc finger)"/>
    <property type="match status" value="1"/>
</dbReference>
<evidence type="ECO:0000256" key="3">
    <source>
        <dbReference type="ARBA" id="ARBA00022679"/>
    </source>
</evidence>
<dbReference type="InterPro" id="IPR023321">
    <property type="entry name" value="PINIT"/>
</dbReference>
<keyword evidence="5 8" id="KW-0863">Zinc-finger</keyword>